<evidence type="ECO:0000313" key="4">
    <source>
        <dbReference type="Proteomes" id="UP000281975"/>
    </source>
</evidence>
<dbReference type="InterPro" id="IPR052894">
    <property type="entry name" value="AsmA-related"/>
</dbReference>
<keyword evidence="2" id="KW-1133">Transmembrane helix</keyword>
<name>A0A420WUA9_9GAMM</name>
<dbReference type="InterPro" id="IPR008023">
    <property type="entry name" value="DUF748"/>
</dbReference>
<dbReference type="PANTHER" id="PTHR30441">
    <property type="entry name" value="DUF748 DOMAIN-CONTAINING PROTEIN"/>
    <property type="match status" value="1"/>
</dbReference>
<sequence length="601" mass="64865">MTTGKHRWRRRGAVGAVVVLLLLVVGYLAAPALLGHLIVSRLSEKTGHEVAVGDVAINPFTAEMTIDDFSLAGRMTDQAPLFAAQQIRLALAWSSLWHAGWRLQAVELQQPRLSLAINKQGDFNIAQLFPDTGGPPPQIRIDRLTTHDGTLSWRNRSRQPAGHLTLEQVALDIRHYDHAGDQPFELQGSAQAGDGTLQVDGRMGFSPWLADLDYQGRNIALATFSPWLNALMQARIRQGHLNARGHFSAGEAADGALQLQVASGKLVRPELRAPEAETSLFSADAISVRTLHFGSRQGLAVQQLSLASPRLHAVILPGMKTNLSALTPPSHASDQQHEGQNGADADSADHDSGEGSGQHFRFDRVRVQDGQLQFTDRHLEQSFQLNIRQLEGELTGPEGSDSPGRVNLDGRVNDTAPISIRGQFAPLTGALSGDLRLQAEHLPLTSFAPYIRRFGGYAVEGGTVRLDLNYRVDQGQLDANNHIILRQLDLGRQVRAGSTDLPLQKLIGLLQAESGVINLDIPVRASLDGTSLDVSRVVWQAVGEAFENLLTSPVDTLSAMFGNEGADQGSDAASRSGGNQDAERSGYSQGPLSSVPLEDAE</sequence>
<dbReference type="GO" id="GO:0005886">
    <property type="term" value="C:plasma membrane"/>
    <property type="evidence" value="ECO:0007669"/>
    <property type="project" value="TreeGrafter"/>
</dbReference>
<evidence type="ECO:0000256" key="1">
    <source>
        <dbReference type="SAM" id="MobiDB-lite"/>
    </source>
</evidence>
<gene>
    <name evidence="3" type="ORF">C7446_2441</name>
</gene>
<evidence type="ECO:0000313" key="3">
    <source>
        <dbReference type="EMBL" id="RKQ97025.1"/>
    </source>
</evidence>
<proteinExistence type="predicted"/>
<accession>A0A420WUA9</accession>
<evidence type="ECO:0000256" key="2">
    <source>
        <dbReference type="SAM" id="Phobius"/>
    </source>
</evidence>
<keyword evidence="4" id="KW-1185">Reference proteome</keyword>
<feature type="region of interest" description="Disordered" evidence="1">
    <location>
        <begin position="325"/>
        <end position="362"/>
    </location>
</feature>
<reference evidence="3 4" key="1">
    <citation type="submission" date="2018-10" db="EMBL/GenBank/DDBJ databases">
        <title>Genomic Encyclopedia of Type Strains, Phase IV (KMG-IV): sequencing the most valuable type-strain genomes for metagenomic binning, comparative biology and taxonomic classification.</title>
        <authorList>
            <person name="Goeker M."/>
        </authorList>
    </citation>
    <scope>NUCLEOTIDE SEQUENCE [LARGE SCALE GENOMIC DNA]</scope>
    <source>
        <strain evidence="3 4">DSM 23229</strain>
    </source>
</reference>
<comment type="caution">
    <text evidence="3">The sequence shown here is derived from an EMBL/GenBank/DDBJ whole genome shotgun (WGS) entry which is preliminary data.</text>
</comment>
<dbReference type="Proteomes" id="UP000281975">
    <property type="component" value="Unassembled WGS sequence"/>
</dbReference>
<keyword evidence="2" id="KW-0812">Transmembrane</keyword>
<dbReference type="Pfam" id="PF05359">
    <property type="entry name" value="DUF748"/>
    <property type="match status" value="2"/>
</dbReference>
<dbReference type="RefSeq" id="WP_121173370.1">
    <property type="nucleotide sequence ID" value="NZ_RBIN01000007.1"/>
</dbReference>
<keyword evidence="2" id="KW-0472">Membrane</keyword>
<dbReference type="OrthoDB" id="9757969at2"/>
<feature type="transmembrane region" description="Helical" evidence="2">
    <location>
        <begin position="12"/>
        <end position="34"/>
    </location>
</feature>
<dbReference type="GO" id="GO:0090313">
    <property type="term" value="P:regulation of protein targeting to membrane"/>
    <property type="evidence" value="ECO:0007669"/>
    <property type="project" value="TreeGrafter"/>
</dbReference>
<dbReference type="PANTHER" id="PTHR30441:SF8">
    <property type="entry name" value="DUF748 DOMAIN-CONTAINING PROTEIN"/>
    <property type="match status" value="1"/>
</dbReference>
<feature type="region of interest" description="Disordered" evidence="1">
    <location>
        <begin position="561"/>
        <end position="601"/>
    </location>
</feature>
<protein>
    <submittedName>
        <fullName evidence="3">Uncharacterized protein DUF748</fullName>
    </submittedName>
</protein>
<dbReference type="AlphaFoldDB" id="A0A420WUA9"/>
<organism evidence="3 4">
    <name type="scientific">Kushneria sinocarnis</name>
    <dbReference type="NCBI Taxonomy" id="595502"/>
    <lineage>
        <taxon>Bacteria</taxon>
        <taxon>Pseudomonadati</taxon>
        <taxon>Pseudomonadota</taxon>
        <taxon>Gammaproteobacteria</taxon>
        <taxon>Oceanospirillales</taxon>
        <taxon>Halomonadaceae</taxon>
        <taxon>Kushneria</taxon>
    </lineage>
</organism>
<dbReference type="EMBL" id="RBIN01000007">
    <property type="protein sequence ID" value="RKQ97025.1"/>
    <property type="molecule type" value="Genomic_DNA"/>
</dbReference>